<reference evidence="1 2" key="1">
    <citation type="journal article" date="2019" name="Mol. Biol. Evol.">
        <title>Blast fungal genomes show frequent chromosomal changes, gene gains and losses, and effector gene turnover.</title>
        <authorList>
            <person name="Gomez Luciano L.B."/>
            <person name="Jason Tsai I."/>
            <person name="Chuma I."/>
            <person name="Tosa Y."/>
            <person name="Chen Y.H."/>
            <person name="Li J.Y."/>
            <person name="Li M.Y."/>
            <person name="Jade Lu M.Y."/>
            <person name="Nakayashiki H."/>
            <person name="Li W.H."/>
        </authorList>
    </citation>
    <scope>NUCLEOTIDE SEQUENCE [LARGE SCALE GENOMIC DNA]</scope>
    <source>
        <strain evidence="1">MZ5-1-6</strain>
    </source>
</reference>
<dbReference type="AlphaFoldDB" id="A0A4P7NU22"/>
<evidence type="ECO:0000313" key="2">
    <source>
        <dbReference type="Proteomes" id="UP000294847"/>
    </source>
</evidence>
<proteinExistence type="predicted"/>
<dbReference type="Proteomes" id="UP000294847">
    <property type="component" value="Chromosome 7"/>
</dbReference>
<name>A0A4P7NU22_PYROR</name>
<organism evidence="1 2">
    <name type="scientific">Pyricularia oryzae</name>
    <name type="common">Rice blast fungus</name>
    <name type="synonym">Magnaporthe oryzae</name>
    <dbReference type="NCBI Taxonomy" id="318829"/>
    <lineage>
        <taxon>Eukaryota</taxon>
        <taxon>Fungi</taxon>
        <taxon>Dikarya</taxon>
        <taxon>Ascomycota</taxon>
        <taxon>Pezizomycotina</taxon>
        <taxon>Sordariomycetes</taxon>
        <taxon>Sordariomycetidae</taxon>
        <taxon>Magnaporthales</taxon>
        <taxon>Pyriculariaceae</taxon>
        <taxon>Pyricularia</taxon>
    </lineage>
</organism>
<protein>
    <submittedName>
        <fullName evidence="1">Uncharacterized protein</fullName>
    </submittedName>
</protein>
<sequence>MLRFSVVAAELIQVFMPEKHFDIAHLGVIERVTKPLIVPAQVWFIIIIQESRYGSLFAR</sequence>
<dbReference type="EMBL" id="CP034210">
    <property type="protein sequence ID" value="QBZ66035.1"/>
    <property type="molecule type" value="Genomic_DNA"/>
</dbReference>
<gene>
    <name evidence="1" type="ORF">PoMZ_13003</name>
</gene>
<accession>A0A4P7NU22</accession>
<evidence type="ECO:0000313" key="1">
    <source>
        <dbReference type="EMBL" id="QBZ66035.1"/>
    </source>
</evidence>